<dbReference type="Proteomes" id="UP000031433">
    <property type="component" value="Unassembled WGS sequence"/>
</dbReference>
<organism evidence="2 3">
    <name type="scientific">Geobacter soli</name>
    <dbReference type="NCBI Taxonomy" id="1510391"/>
    <lineage>
        <taxon>Bacteria</taxon>
        <taxon>Pseudomonadati</taxon>
        <taxon>Thermodesulfobacteriota</taxon>
        <taxon>Desulfuromonadia</taxon>
        <taxon>Geobacterales</taxon>
        <taxon>Geobacteraceae</taxon>
        <taxon>Geobacter</taxon>
    </lineage>
</organism>
<keyword evidence="1" id="KW-0732">Signal</keyword>
<dbReference type="EMBL" id="JXBL01000001">
    <property type="protein sequence ID" value="KIE43701.1"/>
    <property type="molecule type" value="Genomic_DNA"/>
</dbReference>
<evidence type="ECO:0000313" key="3">
    <source>
        <dbReference type="Proteomes" id="UP000031433"/>
    </source>
</evidence>
<dbReference type="AlphaFoldDB" id="A0A0C1QZN1"/>
<comment type="caution">
    <text evidence="2">The sequence shown here is derived from an EMBL/GenBank/DDBJ whole genome shotgun (WGS) entry which is preliminary data.</text>
</comment>
<evidence type="ECO:0008006" key="4">
    <source>
        <dbReference type="Google" id="ProtNLM"/>
    </source>
</evidence>
<evidence type="ECO:0000256" key="1">
    <source>
        <dbReference type="SAM" id="SignalP"/>
    </source>
</evidence>
<dbReference type="RefSeq" id="WP_039647421.1">
    <property type="nucleotide sequence ID" value="NZ_JXBL01000001.1"/>
</dbReference>
<name>A0A0C1QZN1_9BACT</name>
<feature type="chain" id="PRO_5002137160" description="CARDB domain-containing protein" evidence="1">
    <location>
        <begin position="26"/>
        <end position="547"/>
    </location>
</feature>
<reference evidence="2 3" key="1">
    <citation type="submission" date="2015-01" db="EMBL/GenBank/DDBJ databases">
        <title>Genome sequence of the anaerobic bacterium Geobacter soli GSS01, a dissimilatory Fe(III) reducer from soil.</title>
        <authorList>
            <person name="Yang G."/>
            <person name="Zhou S."/>
        </authorList>
    </citation>
    <scope>NUCLEOTIDE SEQUENCE [LARGE SCALE GENOMIC DNA]</scope>
    <source>
        <strain evidence="2 3">GSS01</strain>
    </source>
</reference>
<gene>
    <name evidence="2" type="ORF">SE37_14225</name>
</gene>
<feature type="signal peptide" evidence="1">
    <location>
        <begin position="1"/>
        <end position="25"/>
    </location>
</feature>
<sequence>MKHKNIAHVSAMTIGMLFAAGAAHAVSVSHTTTHVFKKEDIQCGRGIIGSTCLGNPVVEGGLTYYGIDSVYGWYVKDFDPSALKPKPRDGVYDDGRVADILDGTGKVIGIKVQNNETGNWKTGPIGGEWAKGLGALKAKAATEKYVVMDHLMRDPADPNPLQEGIDYNKRMKDDGKYLYFWGNYNQEPTPVYIYAALPLPDTWKVAGANYKVTSAKLVVDHDITNSPNDQIRPEDFENENATGILPQYTTCPTAPALAPAACSGLPAGTWVSAVDSQEGGDLEPLPAGTVLKAFNPATGLFEYTNAWYTTLDRDPFGGPNPRYRLKSSKFGQDLPGVEIPQYKVGTPTTTTIDLLSIKDPVTGLPVLADSKNWHNFLDEHTDIFGNYDPFDGYSMEDCPLTRDLDLMLYIKGEVGKPTVVRSAQLLVTYEDPDGVVVPSIDLAVTAVSIPTRASKNSVQILKVTVDNLPVGVASGSLTLVGKDSRGGVVGNFSQTITTPADNSAAVYSFVWTAPSYGTTVTWEAKVTSDKDINGANNLKTASTVVRR</sequence>
<protein>
    <recommendedName>
        <fullName evidence="4">CARDB domain-containing protein</fullName>
    </recommendedName>
</protein>
<keyword evidence="3" id="KW-1185">Reference proteome</keyword>
<proteinExistence type="predicted"/>
<evidence type="ECO:0000313" key="2">
    <source>
        <dbReference type="EMBL" id="KIE43701.1"/>
    </source>
</evidence>
<accession>A0A0C1QZN1</accession>